<keyword evidence="8 9" id="KW-0645">Protease</keyword>
<keyword evidence="4 8" id="KW-0378">Hydrolase</keyword>
<evidence type="ECO:0000256" key="4">
    <source>
        <dbReference type="ARBA" id="ARBA00022801"/>
    </source>
</evidence>
<feature type="active site" evidence="8 10">
    <location>
        <position position="720"/>
    </location>
</feature>
<dbReference type="Pfam" id="PF22667">
    <property type="entry name" value="Lon_lid"/>
    <property type="match status" value="1"/>
</dbReference>
<evidence type="ECO:0000256" key="1">
    <source>
        <dbReference type="ARBA" id="ARBA00004496"/>
    </source>
</evidence>
<feature type="domain" description="Lon N-terminal" evidence="13">
    <location>
        <begin position="11"/>
        <end position="203"/>
    </location>
</feature>
<evidence type="ECO:0000256" key="6">
    <source>
        <dbReference type="ARBA" id="ARBA00022840"/>
    </source>
</evidence>
<evidence type="ECO:0000256" key="10">
    <source>
        <dbReference type="PROSITE-ProRule" id="PRU01122"/>
    </source>
</evidence>
<dbReference type="Pfam" id="PF00004">
    <property type="entry name" value="AAA"/>
    <property type="match status" value="1"/>
</dbReference>
<evidence type="ECO:0000256" key="2">
    <source>
        <dbReference type="ARBA" id="ARBA00022490"/>
    </source>
</evidence>
<name>A0ABS6BWC7_9CLOT</name>
<keyword evidence="6 8" id="KW-0067">ATP-binding</keyword>
<dbReference type="PIRSF" id="PIRSF001174">
    <property type="entry name" value="Lon_proteas"/>
    <property type="match status" value="1"/>
</dbReference>
<evidence type="ECO:0000313" key="15">
    <source>
        <dbReference type="Proteomes" id="UP000776252"/>
    </source>
</evidence>
<organism evidence="14 15">
    <name type="scientific">Clostridium frigoris</name>
    <dbReference type="NCBI Taxonomy" id="205327"/>
    <lineage>
        <taxon>Bacteria</taxon>
        <taxon>Bacillati</taxon>
        <taxon>Bacillota</taxon>
        <taxon>Clostridia</taxon>
        <taxon>Eubacteriales</taxon>
        <taxon>Clostridiaceae</taxon>
        <taxon>Clostridium</taxon>
    </lineage>
</organism>
<dbReference type="InterPro" id="IPR004815">
    <property type="entry name" value="Lon_bac/euk-typ"/>
</dbReference>
<keyword evidence="2 8" id="KW-0963">Cytoplasm</keyword>
<dbReference type="PROSITE" id="PS51787">
    <property type="entry name" value="LON_N"/>
    <property type="match status" value="1"/>
</dbReference>
<keyword evidence="5 8" id="KW-0720">Serine protease</keyword>
<dbReference type="InterPro" id="IPR003959">
    <property type="entry name" value="ATPase_AAA_core"/>
</dbReference>
<dbReference type="RefSeq" id="WP_216149201.1">
    <property type="nucleotide sequence ID" value="NZ_JAHLDV010000022.1"/>
</dbReference>
<dbReference type="EMBL" id="JAHLDV010000022">
    <property type="protein sequence ID" value="MBU3160243.1"/>
    <property type="molecule type" value="Genomic_DNA"/>
</dbReference>
<dbReference type="InterPro" id="IPR008269">
    <property type="entry name" value="Lon_proteolytic"/>
</dbReference>
<dbReference type="PANTHER" id="PTHR10046">
    <property type="entry name" value="ATP DEPENDENT LON PROTEASE FAMILY MEMBER"/>
    <property type="match status" value="1"/>
</dbReference>
<gene>
    <name evidence="8 14" type="primary">lon</name>
    <name evidence="14" type="ORF">KPL37_10825</name>
</gene>
<dbReference type="Pfam" id="PF02190">
    <property type="entry name" value="LON_substr_bdg"/>
    <property type="match status" value="1"/>
</dbReference>
<feature type="domain" description="Lon proteolytic" evidence="12">
    <location>
        <begin position="593"/>
        <end position="771"/>
    </location>
</feature>
<dbReference type="HAMAP" id="MF_01973">
    <property type="entry name" value="lon_bact"/>
    <property type="match status" value="1"/>
</dbReference>
<dbReference type="SMART" id="SM00382">
    <property type="entry name" value="AAA"/>
    <property type="match status" value="1"/>
</dbReference>
<comment type="subunit">
    <text evidence="8 9">Homohexamer. Organized in a ring with a central cavity.</text>
</comment>
<keyword evidence="3 8" id="KW-0547">Nucleotide-binding</keyword>
<dbReference type="CDD" id="cd19500">
    <property type="entry name" value="RecA-like_Lon"/>
    <property type="match status" value="1"/>
</dbReference>
<keyword evidence="7 8" id="KW-0346">Stress response</keyword>
<dbReference type="GO" id="GO:0004252">
    <property type="term" value="F:serine-type endopeptidase activity"/>
    <property type="evidence" value="ECO:0007669"/>
    <property type="project" value="UniProtKB-EC"/>
</dbReference>
<dbReference type="InterPro" id="IPR027065">
    <property type="entry name" value="Lon_Prtase"/>
</dbReference>
<dbReference type="InterPro" id="IPR054594">
    <property type="entry name" value="Lon_lid"/>
</dbReference>
<comment type="caution">
    <text evidence="14">The sequence shown here is derived from an EMBL/GenBank/DDBJ whole genome shotgun (WGS) entry which is preliminary data.</text>
</comment>
<evidence type="ECO:0000259" key="12">
    <source>
        <dbReference type="PROSITE" id="PS51786"/>
    </source>
</evidence>
<evidence type="ECO:0000256" key="5">
    <source>
        <dbReference type="ARBA" id="ARBA00022825"/>
    </source>
</evidence>
<evidence type="ECO:0000259" key="13">
    <source>
        <dbReference type="PROSITE" id="PS51787"/>
    </source>
</evidence>
<evidence type="ECO:0000256" key="3">
    <source>
        <dbReference type="ARBA" id="ARBA00022741"/>
    </source>
</evidence>
<dbReference type="PROSITE" id="PS51786">
    <property type="entry name" value="LON_PROTEOLYTIC"/>
    <property type="match status" value="1"/>
</dbReference>
<comment type="induction">
    <text evidence="8">By heat shock.</text>
</comment>
<dbReference type="NCBIfam" id="TIGR00763">
    <property type="entry name" value="lon"/>
    <property type="match status" value="1"/>
</dbReference>
<evidence type="ECO:0000256" key="11">
    <source>
        <dbReference type="RuleBase" id="RU000591"/>
    </source>
</evidence>
<feature type="active site" evidence="8 10">
    <location>
        <position position="677"/>
    </location>
</feature>
<sequence>MMSLDIKNKEGMVIPVADIVLLPGMAYTLKLNKISEEELKNLDDEEQFSIALPLKQNFNQSQLKEEDFHRVGVSFHVNEVEKTEKGYQVKIKTLDRVEVSELTIESGFIRVEFEVTPDIIDLNEKGQEEMIEYIKKVTREVSERFKGSDQFMNMVEEQKELNALMAHLTQFMPLTNSEKYELIKIKSLKERSLKFMDYILKQKEALKLQLEMAEKFTQKANKGYRESVLRDQLKAIQSELDEGKSESAKKDKKYIDKIEEAQMPTEIKDAALDELEKLERQSENSAEYNIVRNYLDLLVKLPWKKSEQKVINLGEARRILDQQHYGLDKVKDRILQHLAVMQLKKDKKGSILLLVGPPGTGKTSLGKSIAQALDRKYIRLSLGGIRDEAEIRGHRRTYIGAMPGRIIQSIKKAGEMNPVMVLDEVDKLMTGYNGDPASALLEVLDPEQNNSFTDHYLDLPYDLSEVFFIATANSLENIPRPLLDRMEIIQISSYTINEKFHIGKNHLIPEILEEHGLNKEQLVIEDGALQKIISEYTMEAGVRGLKKQLATLARITSEKIVSHKGELPFTVTETELDDLLGRKVSSHDKAQKDNPPGVVTGLAWTSVGGEILFIEATDMLGSGQVILTGQLGDVMKESARISLSLLKSRLPMNSINFKERDLHIHVPSGSVPKDGPSAGITLLTALASLVTGIKVDPKLAMTGEITLRGAVLPIGGLKEKLIGAQRAGITKILIPKENLVDLKEVPEEVKSLLTIKTVETVEDVLRETLGISLPRIEHVFNPDISSEIKIKANQI</sequence>
<evidence type="ECO:0000256" key="9">
    <source>
        <dbReference type="PIRNR" id="PIRNR001174"/>
    </source>
</evidence>
<dbReference type="InterPro" id="IPR008268">
    <property type="entry name" value="Peptidase_S16_AS"/>
</dbReference>
<protein>
    <recommendedName>
        <fullName evidence="8 9">Lon protease</fullName>
        <ecNumber evidence="8 9">3.4.21.53</ecNumber>
    </recommendedName>
    <alternativeName>
        <fullName evidence="8">ATP-dependent protease La</fullName>
    </alternativeName>
</protein>
<feature type="binding site" evidence="8">
    <location>
        <begin position="356"/>
        <end position="363"/>
    </location>
    <ligand>
        <name>ATP</name>
        <dbReference type="ChEBI" id="CHEBI:30616"/>
    </ligand>
</feature>
<proteinExistence type="evidence at transcript level"/>
<comment type="similarity">
    <text evidence="8 9 10 11">Belongs to the peptidase S16 family.</text>
</comment>
<comment type="catalytic activity">
    <reaction evidence="8 9 10">
        <text>Hydrolysis of proteins in presence of ATP.</text>
        <dbReference type="EC" id="3.4.21.53"/>
    </reaction>
</comment>
<dbReference type="Pfam" id="PF05362">
    <property type="entry name" value="Lon_C"/>
    <property type="match status" value="1"/>
</dbReference>
<dbReference type="InterPro" id="IPR003111">
    <property type="entry name" value="Lon_prtase_N"/>
</dbReference>
<keyword evidence="15" id="KW-1185">Reference proteome</keyword>
<dbReference type="SMART" id="SM00464">
    <property type="entry name" value="LON"/>
    <property type="match status" value="1"/>
</dbReference>
<dbReference type="InterPro" id="IPR003593">
    <property type="entry name" value="AAA+_ATPase"/>
</dbReference>
<dbReference type="Proteomes" id="UP000776252">
    <property type="component" value="Unassembled WGS sequence"/>
</dbReference>
<reference evidence="14 15" key="1">
    <citation type="submission" date="2021-06" db="EMBL/GenBank/DDBJ databases">
        <title>Clostridia strains as spoilage organisms.</title>
        <authorList>
            <person name="Wambui J."/>
            <person name="Stephan R."/>
            <person name="Stevens M.J.A."/>
        </authorList>
    </citation>
    <scope>NUCLEOTIDE SEQUENCE [LARGE SCALE GENOMIC DNA]</scope>
    <source>
        <strain evidence="14 15">DSM 14204</strain>
    </source>
</reference>
<dbReference type="InterPro" id="IPR027543">
    <property type="entry name" value="Lon_bac"/>
</dbReference>
<evidence type="ECO:0000313" key="14">
    <source>
        <dbReference type="EMBL" id="MBU3160243.1"/>
    </source>
</evidence>
<comment type="subcellular location">
    <subcellularLocation>
        <location evidence="1 8 9">Cytoplasm</location>
    </subcellularLocation>
</comment>
<evidence type="ECO:0000256" key="8">
    <source>
        <dbReference type="HAMAP-Rule" id="MF_01973"/>
    </source>
</evidence>
<evidence type="ECO:0000256" key="7">
    <source>
        <dbReference type="ARBA" id="ARBA00023016"/>
    </source>
</evidence>
<accession>A0ABS6BWC7</accession>
<dbReference type="EC" id="3.4.21.53" evidence="8 9"/>
<comment type="function">
    <text evidence="8">ATP-dependent serine protease that mediates the selective degradation of mutant and abnormal proteins as well as certain short-lived regulatory proteins. Required for cellular homeostasis and for survival from DNA damage and developmental changes induced by stress. Degrades polypeptides processively to yield small peptide fragments that are 5 to 10 amino acids long. Binds to DNA in a double-stranded, site-specific manner.</text>
</comment>
<dbReference type="PROSITE" id="PS01046">
    <property type="entry name" value="LON_SER"/>
    <property type="match status" value="1"/>
</dbReference>